<gene>
    <name evidence="1 4" type="primary">thiL</name>
    <name evidence="4" type="ordered locus">AAur_2479</name>
</gene>
<feature type="binding site" evidence="1">
    <location>
        <position position="339"/>
    </location>
    <ligand>
        <name>substrate</name>
    </ligand>
</feature>
<keyword evidence="1" id="KW-0784">Thiamine biosynthesis</keyword>
<dbReference type="Gene3D" id="3.30.1330.10">
    <property type="entry name" value="PurM-like, N-terminal domain"/>
    <property type="match status" value="1"/>
</dbReference>
<dbReference type="GO" id="GO:0009228">
    <property type="term" value="P:thiamine biosynthetic process"/>
    <property type="evidence" value="ECO:0007669"/>
    <property type="project" value="UniProtKB-KW"/>
</dbReference>
<comment type="miscellaneous">
    <text evidence="1">Reaction mechanism of ThiL seems to utilize a direct, inline transfer of the gamma-phosphate of ATP to TMP rather than a phosphorylated enzyme intermediate.</text>
</comment>
<keyword evidence="1 4" id="KW-0418">Kinase</keyword>
<feature type="binding site" evidence="1">
    <location>
        <position position="107"/>
    </location>
    <ligand>
        <name>Mg(2+)</name>
        <dbReference type="ChEBI" id="CHEBI:18420"/>
        <label>1</label>
    </ligand>
</feature>
<dbReference type="eggNOG" id="COG0611">
    <property type="taxonomic scope" value="Bacteria"/>
</dbReference>
<sequence length="391" mass="40309">MSGEESSAVREEEWSAVPEEVWRALPGEESSAVREEESSAVPAEDAVPAEELRAVPAERLHVQDLSESELLARIFPRLHHSPGVLLGPGDDAALISAPDGRTLISIDTQTQDQDFRLEWRNGYRTTGYDVGWKAAAQNLSDINAMGGSATSLVVSLTMPPETPVEWVEAFADGLSAAIVGLGARDCSVAGGDLGRGRELAVTVAVVGTLAGMAPVLRSGAKPGDVVAVSGTLGRAAAGWALLESEIPLDSLSGELRSLVDNQCRPLPPLAAGPLAAHAGATAMLDISDGLLRDGSRLAGASGVVLDFDPAALKIHAAPLEPAAAVLGGEAMRWVLGGGEDHGLLATFPAEIQLPQGFTAIGSVQAVVEPPGSGVRIAGQTADTVGWDHFAD</sequence>
<feature type="binding site" evidence="1">
    <location>
        <position position="217"/>
    </location>
    <ligand>
        <name>ATP</name>
        <dbReference type="ChEBI" id="CHEBI:30616"/>
    </ligand>
</feature>
<dbReference type="InterPro" id="IPR036921">
    <property type="entry name" value="PurM-like_N_sf"/>
</dbReference>
<dbReference type="InterPro" id="IPR016188">
    <property type="entry name" value="PurM-like_N"/>
</dbReference>
<keyword evidence="1 4" id="KW-0808">Transferase</keyword>
<proteinExistence type="inferred from homology"/>
<keyword evidence="1" id="KW-0067">ATP-binding</keyword>
<evidence type="ECO:0000256" key="1">
    <source>
        <dbReference type="HAMAP-Rule" id="MF_02128"/>
    </source>
</evidence>
<dbReference type="EC" id="2.7.4.16" evidence="1"/>
<dbReference type="CDD" id="cd02194">
    <property type="entry name" value="ThiL"/>
    <property type="match status" value="1"/>
</dbReference>
<organism evidence="4 5">
    <name type="scientific">Paenarthrobacter aurescens (strain TC1)</name>
    <dbReference type="NCBI Taxonomy" id="290340"/>
    <lineage>
        <taxon>Bacteria</taxon>
        <taxon>Bacillati</taxon>
        <taxon>Actinomycetota</taxon>
        <taxon>Actinomycetes</taxon>
        <taxon>Micrococcales</taxon>
        <taxon>Micrococcaceae</taxon>
        <taxon>Paenarthrobacter</taxon>
    </lineage>
</organism>
<dbReference type="OrthoDB" id="9802811at2"/>
<keyword evidence="5" id="KW-1185">Reference proteome</keyword>
<dbReference type="HAMAP" id="MF_02128">
    <property type="entry name" value="TMP_kinase"/>
    <property type="match status" value="1"/>
</dbReference>
<keyword evidence="1" id="KW-0460">Magnesium</keyword>
<feature type="binding site" evidence="1">
    <location>
        <position position="386"/>
    </location>
    <ligand>
        <name>substrate</name>
    </ligand>
</feature>
<feature type="binding site" evidence="1">
    <location>
        <position position="192"/>
    </location>
    <ligand>
        <name>Mg(2+)</name>
        <dbReference type="ChEBI" id="CHEBI:18420"/>
        <label>1</label>
    </ligand>
</feature>
<dbReference type="SUPFAM" id="SSF55326">
    <property type="entry name" value="PurM N-terminal domain-like"/>
    <property type="match status" value="1"/>
</dbReference>
<dbReference type="HOGENOM" id="CLU_046964_0_1_11"/>
<feature type="region of interest" description="Disordered" evidence="2">
    <location>
        <begin position="1"/>
        <end position="48"/>
    </location>
</feature>
<protein>
    <recommendedName>
        <fullName evidence="1">Thiamine-monophosphate kinase</fullName>
        <shortName evidence="1">TMP kinase</shortName>
        <shortName evidence="1">Thiamine-phosphate kinase</shortName>
        <ecNumber evidence="1">2.7.4.16</ecNumber>
    </recommendedName>
</protein>
<dbReference type="Pfam" id="PF00586">
    <property type="entry name" value="AIRS"/>
    <property type="match status" value="1"/>
</dbReference>
<dbReference type="PANTHER" id="PTHR30270:SF0">
    <property type="entry name" value="THIAMINE-MONOPHOSPHATE KINASE"/>
    <property type="match status" value="1"/>
</dbReference>
<keyword evidence="1" id="KW-0547">Nucleotide-binding</keyword>
<dbReference type="GO" id="GO:0009229">
    <property type="term" value="P:thiamine diphosphate biosynthetic process"/>
    <property type="evidence" value="ECO:0007669"/>
    <property type="project" value="UniProtKB-UniRule"/>
</dbReference>
<dbReference type="InterPro" id="IPR036676">
    <property type="entry name" value="PurM-like_C_sf"/>
</dbReference>
<dbReference type="AlphaFoldDB" id="A1R7J3"/>
<comment type="pathway">
    <text evidence="1">Cofactor biosynthesis; thiamine diphosphate biosynthesis; thiamine diphosphate from thiamine phosphate: step 1/1.</text>
</comment>
<evidence type="ECO:0000256" key="2">
    <source>
        <dbReference type="SAM" id="MobiDB-lite"/>
    </source>
</evidence>
<dbReference type="GO" id="GO:0000287">
    <property type="term" value="F:magnesium ion binding"/>
    <property type="evidence" value="ECO:0007669"/>
    <property type="project" value="UniProtKB-UniRule"/>
</dbReference>
<dbReference type="Proteomes" id="UP000000637">
    <property type="component" value="Chromosome"/>
</dbReference>
<feature type="binding site" evidence="1">
    <location>
        <position position="105"/>
    </location>
    <ligand>
        <name>Mg(2+)</name>
        <dbReference type="ChEBI" id="CHEBI:18420"/>
        <label>4</label>
    </ligand>
</feature>
<feature type="binding site" evidence="1">
    <location>
        <position position="114"/>
    </location>
    <ligand>
        <name>substrate</name>
    </ligand>
</feature>
<dbReference type="NCBIfam" id="TIGR01379">
    <property type="entry name" value="thiL"/>
    <property type="match status" value="1"/>
</dbReference>
<evidence type="ECO:0000259" key="3">
    <source>
        <dbReference type="Pfam" id="PF00586"/>
    </source>
</evidence>
<comment type="similarity">
    <text evidence="1">Belongs to the thiamine-monophosphate kinase family.</text>
</comment>
<dbReference type="GO" id="GO:0005524">
    <property type="term" value="F:ATP binding"/>
    <property type="evidence" value="ECO:0007669"/>
    <property type="project" value="UniProtKB-UniRule"/>
</dbReference>
<dbReference type="EMBL" id="CP000474">
    <property type="protein sequence ID" value="ABM10111.1"/>
    <property type="molecule type" value="Genomic_DNA"/>
</dbReference>
<dbReference type="NCBIfam" id="NF004351">
    <property type="entry name" value="PRK05731.1-4"/>
    <property type="match status" value="1"/>
</dbReference>
<name>A1R7J3_PAEAT</name>
<dbReference type="UniPathway" id="UPA00060">
    <property type="reaction ID" value="UER00142"/>
</dbReference>
<feature type="domain" description="PurM-like N-terminal" evidence="3">
    <location>
        <begin position="89"/>
        <end position="208"/>
    </location>
</feature>
<reference evidence="4 5" key="1">
    <citation type="journal article" date="2006" name="PLoS Genet.">
        <title>Secrets of soil survival revealed by the genome sequence of Arthrobacter aurescens TC1.</title>
        <authorList>
            <person name="Mongodin E.F."/>
            <person name="Shapir N."/>
            <person name="Daugherty S.C."/>
            <person name="DeBoy R.T."/>
            <person name="Emerson J.B."/>
            <person name="Shvartzbeyn A."/>
            <person name="Radune D."/>
            <person name="Vamathevan J."/>
            <person name="Riggs F."/>
            <person name="Grinberg V."/>
            <person name="Khouri H."/>
            <person name="Wackett L.P."/>
            <person name="Nelson K.E."/>
            <person name="Sadowsky M.J."/>
        </authorList>
    </citation>
    <scope>NUCLEOTIDE SEQUENCE [LARGE SCALE GENOMIC DNA]</scope>
    <source>
        <strain evidence="4 5">TC1</strain>
    </source>
</reference>
<accession>A1R7J3</accession>
<evidence type="ECO:0000313" key="5">
    <source>
        <dbReference type="Proteomes" id="UP000000637"/>
    </source>
</evidence>
<feature type="binding site" evidence="1">
    <location>
        <position position="141"/>
    </location>
    <ligand>
        <name>Mg(2+)</name>
        <dbReference type="ChEBI" id="CHEBI:18420"/>
        <label>4</label>
    </ligand>
</feature>
<feature type="binding site" evidence="1">
    <location>
        <position position="141"/>
    </location>
    <ligand>
        <name>Mg(2+)</name>
        <dbReference type="ChEBI" id="CHEBI:18420"/>
        <label>3</label>
    </ligand>
</feature>
<feature type="binding site" evidence="1">
    <location>
        <position position="107"/>
    </location>
    <ligand>
        <name>Mg(2+)</name>
        <dbReference type="ChEBI" id="CHEBI:18420"/>
        <label>2</label>
    </ligand>
</feature>
<dbReference type="KEGG" id="aau:AAur_2479"/>
<feature type="binding site" evidence="1">
    <location>
        <position position="288"/>
    </location>
    <ligand>
        <name>Mg(2+)</name>
        <dbReference type="ChEBI" id="CHEBI:18420"/>
        <label>5</label>
    </ligand>
</feature>
<feature type="binding site" evidence="1">
    <location>
        <position position="287"/>
    </location>
    <ligand>
        <name>ATP</name>
        <dbReference type="ChEBI" id="CHEBI:30616"/>
    </ligand>
</feature>
<dbReference type="PANTHER" id="PTHR30270">
    <property type="entry name" value="THIAMINE-MONOPHOSPHATE KINASE"/>
    <property type="match status" value="1"/>
</dbReference>
<comment type="catalytic activity">
    <reaction evidence="1">
        <text>thiamine phosphate + ATP = thiamine diphosphate + ADP</text>
        <dbReference type="Rhea" id="RHEA:15913"/>
        <dbReference type="ChEBI" id="CHEBI:30616"/>
        <dbReference type="ChEBI" id="CHEBI:37575"/>
        <dbReference type="ChEBI" id="CHEBI:58937"/>
        <dbReference type="ChEBI" id="CHEBI:456216"/>
        <dbReference type="EC" id="2.7.4.16"/>
    </reaction>
</comment>
<dbReference type="SUPFAM" id="SSF56042">
    <property type="entry name" value="PurM C-terminal domain-like"/>
    <property type="match status" value="1"/>
</dbReference>
<dbReference type="InterPro" id="IPR006283">
    <property type="entry name" value="ThiL-like"/>
</dbReference>
<dbReference type="Gene3D" id="3.90.650.10">
    <property type="entry name" value="PurM-like C-terminal domain"/>
    <property type="match status" value="1"/>
</dbReference>
<feature type="binding site" evidence="1">
    <location>
        <position position="285"/>
    </location>
    <ligand>
        <name>Mg(2+)</name>
        <dbReference type="ChEBI" id="CHEBI:18420"/>
        <label>3</label>
    </ligand>
</feature>
<comment type="caution">
    <text evidence="1">Lacks conserved residue(s) required for the propagation of feature annotation.</text>
</comment>
<keyword evidence="1" id="KW-0479">Metal-binding</keyword>
<comment type="function">
    <text evidence="1">Catalyzes the ATP-dependent phosphorylation of thiamine-monophosphate (TMP) to form thiamine-pyrophosphate (TPP), the active form of vitamin B1.</text>
</comment>
<dbReference type="STRING" id="290340.AAur_2479"/>
<feature type="binding site" evidence="1">
    <location>
        <begin position="191"/>
        <end position="192"/>
    </location>
    <ligand>
        <name>ATP</name>
        <dbReference type="ChEBI" id="CHEBI:30616"/>
    </ligand>
</feature>
<feature type="binding site" evidence="1">
    <location>
        <position position="91"/>
    </location>
    <ligand>
        <name>Mg(2+)</name>
        <dbReference type="ChEBI" id="CHEBI:18420"/>
        <label>4</label>
    </ligand>
</feature>
<feature type="binding site" evidence="1">
    <location>
        <position position="91"/>
    </location>
    <ligand>
        <name>Mg(2+)</name>
        <dbReference type="ChEBI" id="CHEBI:18420"/>
        <label>3</label>
    </ligand>
</feature>
<dbReference type="GO" id="GO:0009030">
    <property type="term" value="F:thiamine-phosphate kinase activity"/>
    <property type="evidence" value="ECO:0007669"/>
    <property type="project" value="UniProtKB-UniRule"/>
</dbReference>
<feature type="binding site" evidence="1">
    <location>
        <position position="141"/>
    </location>
    <ligand>
        <name>Mg(2+)</name>
        <dbReference type="ChEBI" id="CHEBI:18420"/>
        <label>2</label>
    </ligand>
</feature>
<evidence type="ECO:0000313" key="4">
    <source>
        <dbReference type="EMBL" id="ABM10111.1"/>
    </source>
</evidence>